<evidence type="ECO:0000313" key="3">
    <source>
        <dbReference type="Proteomes" id="UP001165080"/>
    </source>
</evidence>
<evidence type="ECO:0000256" key="1">
    <source>
        <dbReference type="SAM" id="MobiDB-lite"/>
    </source>
</evidence>
<protein>
    <submittedName>
        <fullName evidence="2">Uncharacterized protein</fullName>
    </submittedName>
</protein>
<sequence>MVGMVGVRVLTVPRRPFMGQGFCPRLQQQPSATSPAVAPDDIASQKGNTTRTRTRQQLIKQDTPGVPAIAAIIPRVRQQPSPPANQPASSDDTFAVRIRYDTPVRNTARYAL</sequence>
<evidence type="ECO:0000313" key="2">
    <source>
        <dbReference type="EMBL" id="GLC58265.1"/>
    </source>
</evidence>
<comment type="caution">
    <text evidence="2">The sequence shown here is derived from an EMBL/GenBank/DDBJ whole genome shotgun (WGS) entry which is preliminary data.</text>
</comment>
<dbReference type="Proteomes" id="UP001165080">
    <property type="component" value="Unassembled WGS sequence"/>
</dbReference>
<keyword evidence="3" id="KW-1185">Reference proteome</keyword>
<reference evidence="2 3" key="1">
    <citation type="journal article" date="2023" name="Commun. Biol.">
        <title>Reorganization of the ancestral sex-determining regions during the evolution of trioecy in Pleodorina starrii.</title>
        <authorList>
            <person name="Takahashi K."/>
            <person name="Suzuki S."/>
            <person name="Kawai-Toyooka H."/>
            <person name="Yamamoto K."/>
            <person name="Hamaji T."/>
            <person name="Ootsuki R."/>
            <person name="Yamaguchi H."/>
            <person name="Kawachi M."/>
            <person name="Higashiyama T."/>
            <person name="Nozaki H."/>
        </authorList>
    </citation>
    <scope>NUCLEOTIDE SEQUENCE [LARGE SCALE GENOMIC DNA]</scope>
    <source>
        <strain evidence="2 3">NIES-4479</strain>
    </source>
</reference>
<dbReference type="EMBL" id="BRXU01000022">
    <property type="protein sequence ID" value="GLC58265.1"/>
    <property type="molecule type" value="Genomic_DNA"/>
</dbReference>
<name>A0A9W6BUU8_9CHLO</name>
<organism evidence="2 3">
    <name type="scientific">Pleodorina starrii</name>
    <dbReference type="NCBI Taxonomy" id="330485"/>
    <lineage>
        <taxon>Eukaryota</taxon>
        <taxon>Viridiplantae</taxon>
        <taxon>Chlorophyta</taxon>
        <taxon>core chlorophytes</taxon>
        <taxon>Chlorophyceae</taxon>
        <taxon>CS clade</taxon>
        <taxon>Chlamydomonadales</taxon>
        <taxon>Volvocaceae</taxon>
        <taxon>Pleodorina</taxon>
    </lineage>
</organism>
<gene>
    <name evidence="2" type="primary">PLEST005453</name>
    <name evidence="2" type="ORF">PLESTB_001339500</name>
</gene>
<proteinExistence type="predicted"/>
<accession>A0A9W6BUU8</accession>
<feature type="region of interest" description="Disordered" evidence="1">
    <location>
        <begin position="76"/>
        <end position="96"/>
    </location>
</feature>
<feature type="region of interest" description="Disordered" evidence="1">
    <location>
        <begin position="26"/>
        <end position="57"/>
    </location>
</feature>
<feature type="compositionally biased region" description="Polar residues" evidence="1">
    <location>
        <begin position="45"/>
        <end position="57"/>
    </location>
</feature>
<dbReference type="AlphaFoldDB" id="A0A9W6BUU8"/>